<keyword evidence="6 8" id="KW-0472">Membrane</keyword>
<evidence type="ECO:0000256" key="2">
    <source>
        <dbReference type="ARBA" id="ARBA00022448"/>
    </source>
</evidence>
<evidence type="ECO:0000256" key="4">
    <source>
        <dbReference type="ARBA" id="ARBA00022692"/>
    </source>
</evidence>
<evidence type="ECO:0000256" key="10">
    <source>
        <dbReference type="SAM" id="SignalP"/>
    </source>
</evidence>
<evidence type="ECO:0000256" key="9">
    <source>
        <dbReference type="RuleBase" id="RU003357"/>
    </source>
</evidence>
<keyword evidence="10" id="KW-0732">Signal</keyword>
<dbReference type="InterPro" id="IPR000531">
    <property type="entry name" value="Beta-barrel_TonB"/>
</dbReference>
<evidence type="ECO:0000313" key="13">
    <source>
        <dbReference type="EMBL" id="RNI29667.1"/>
    </source>
</evidence>
<evidence type="ECO:0000256" key="1">
    <source>
        <dbReference type="ARBA" id="ARBA00004571"/>
    </source>
</evidence>
<dbReference type="FunFam" id="2.170.130.10:FF:000008">
    <property type="entry name" value="SusC/RagA family TonB-linked outer membrane protein"/>
    <property type="match status" value="1"/>
</dbReference>
<accession>A0A3M9MX28</accession>
<dbReference type="Pfam" id="PF00593">
    <property type="entry name" value="TonB_dep_Rec_b-barrel"/>
    <property type="match status" value="1"/>
</dbReference>
<keyword evidence="2 8" id="KW-0813">Transport</keyword>
<dbReference type="PROSITE" id="PS52016">
    <property type="entry name" value="TONB_DEPENDENT_REC_3"/>
    <property type="match status" value="1"/>
</dbReference>
<keyword evidence="14" id="KW-1185">Reference proteome</keyword>
<dbReference type="OrthoDB" id="9768177at2"/>
<keyword evidence="5 9" id="KW-0798">TonB box</keyword>
<dbReference type="SUPFAM" id="SSF49464">
    <property type="entry name" value="Carboxypeptidase regulatory domain-like"/>
    <property type="match status" value="1"/>
</dbReference>
<evidence type="ECO:0000313" key="14">
    <source>
        <dbReference type="Proteomes" id="UP000271010"/>
    </source>
</evidence>
<dbReference type="Proteomes" id="UP000271010">
    <property type="component" value="Unassembled WGS sequence"/>
</dbReference>
<dbReference type="InterPro" id="IPR008969">
    <property type="entry name" value="CarboxyPept-like_regulatory"/>
</dbReference>
<dbReference type="Pfam" id="PF13715">
    <property type="entry name" value="CarbopepD_reg_2"/>
    <property type="match status" value="1"/>
</dbReference>
<keyword evidence="7 8" id="KW-0998">Cell outer membrane</keyword>
<evidence type="ECO:0000256" key="7">
    <source>
        <dbReference type="ARBA" id="ARBA00023237"/>
    </source>
</evidence>
<dbReference type="InterPro" id="IPR037066">
    <property type="entry name" value="Plug_dom_sf"/>
</dbReference>
<reference evidence="13 14" key="1">
    <citation type="submission" date="2018-11" db="EMBL/GenBank/DDBJ databases">
        <title>Rufibacter latericius sp. nov., isolated from water in Baiyang Lake.</title>
        <authorList>
            <person name="Yang Y."/>
        </authorList>
    </citation>
    <scope>NUCLEOTIDE SEQUENCE [LARGE SCALE GENOMIC DNA]</scope>
    <source>
        <strain evidence="13 14">MCC P1</strain>
    </source>
</reference>
<dbReference type="Pfam" id="PF07715">
    <property type="entry name" value="Plug"/>
    <property type="match status" value="1"/>
</dbReference>
<dbReference type="InterPro" id="IPR039426">
    <property type="entry name" value="TonB-dep_rcpt-like"/>
</dbReference>
<dbReference type="SUPFAM" id="SSF56935">
    <property type="entry name" value="Porins"/>
    <property type="match status" value="1"/>
</dbReference>
<dbReference type="InterPro" id="IPR023997">
    <property type="entry name" value="TonB-dep_OMP_SusC/RagA_CS"/>
</dbReference>
<name>A0A3M9MX28_9BACT</name>
<protein>
    <submittedName>
        <fullName evidence="13">TonB-dependent receptor</fullName>
    </submittedName>
</protein>
<evidence type="ECO:0000256" key="6">
    <source>
        <dbReference type="ARBA" id="ARBA00023136"/>
    </source>
</evidence>
<dbReference type="EMBL" id="RJJE01000009">
    <property type="protein sequence ID" value="RNI29667.1"/>
    <property type="molecule type" value="Genomic_DNA"/>
</dbReference>
<dbReference type="RefSeq" id="WP_123132751.1">
    <property type="nucleotide sequence ID" value="NZ_RJJE01000009.1"/>
</dbReference>
<dbReference type="Gene3D" id="2.170.130.10">
    <property type="entry name" value="TonB-dependent receptor, plug domain"/>
    <property type="match status" value="1"/>
</dbReference>
<dbReference type="AlphaFoldDB" id="A0A3M9MX28"/>
<keyword evidence="13" id="KW-0675">Receptor</keyword>
<gene>
    <name evidence="13" type="ORF">EFA69_08910</name>
</gene>
<evidence type="ECO:0000256" key="8">
    <source>
        <dbReference type="PROSITE-ProRule" id="PRU01360"/>
    </source>
</evidence>
<dbReference type="NCBIfam" id="TIGR04057">
    <property type="entry name" value="SusC_RagA_signa"/>
    <property type="match status" value="1"/>
</dbReference>
<organism evidence="13 14">
    <name type="scientific">Rufibacter immobilis</name>
    <dbReference type="NCBI Taxonomy" id="1348778"/>
    <lineage>
        <taxon>Bacteria</taxon>
        <taxon>Pseudomonadati</taxon>
        <taxon>Bacteroidota</taxon>
        <taxon>Cytophagia</taxon>
        <taxon>Cytophagales</taxon>
        <taxon>Hymenobacteraceae</taxon>
        <taxon>Rufibacter</taxon>
    </lineage>
</organism>
<proteinExistence type="inferred from homology"/>
<dbReference type="InterPro" id="IPR012910">
    <property type="entry name" value="Plug_dom"/>
</dbReference>
<dbReference type="GO" id="GO:0009279">
    <property type="term" value="C:cell outer membrane"/>
    <property type="evidence" value="ECO:0007669"/>
    <property type="project" value="UniProtKB-SubCell"/>
</dbReference>
<dbReference type="InterPro" id="IPR036942">
    <property type="entry name" value="Beta-barrel_TonB_sf"/>
</dbReference>
<feature type="domain" description="TonB-dependent receptor plug" evidence="12">
    <location>
        <begin position="115"/>
        <end position="219"/>
    </location>
</feature>
<dbReference type="Gene3D" id="2.60.40.1120">
    <property type="entry name" value="Carboxypeptidase-like, regulatory domain"/>
    <property type="match status" value="1"/>
</dbReference>
<dbReference type="NCBIfam" id="TIGR04056">
    <property type="entry name" value="OMP_RagA_SusC"/>
    <property type="match status" value="1"/>
</dbReference>
<comment type="subcellular location">
    <subcellularLocation>
        <location evidence="1 8">Cell outer membrane</location>
        <topology evidence="1 8">Multi-pass membrane protein</topology>
    </subcellularLocation>
</comment>
<feature type="domain" description="TonB-dependent receptor-like beta-barrel" evidence="11">
    <location>
        <begin position="421"/>
        <end position="892"/>
    </location>
</feature>
<dbReference type="InterPro" id="IPR023996">
    <property type="entry name" value="TonB-dep_OMP_SusC/RagA"/>
</dbReference>
<evidence type="ECO:0000259" key="11">
    <source>
        <dbReference type="Pfam" id="PF00593"/>
    </source>
</evidence>
<comment type="similarity">
    <text evidence="8 9">Belongs to the TonB-dependent receptor family.</text>
</comment>
<sequence>MRKFLLIAWLLCLCGVAYAQQTVRGRITSQEDGSGVPGATISVKGNATLATATDAEGNFQLNLPTGNETLVVTYIGYLTQEVAVNGRTQLNVALRADTKALEEVVVIGYGVQEKKLVTGATTQVKGEDLQKQNTINALQALQGQTPGVQIASSSGQPGEGMRVLIRGVGTIHGTSPLYVVDGVITGDISYLNPADIESIDVLKDAASAAIYGSQAANGVVLVTTKQGRSNQPTQTTFDTYYGIQNLARKARVLDAKEYASIMNEAAINSGNLPWFTNEEIATLPVNTNWIDEMFVKDAVTQNYSLGVSGGSQSSIFSTSLAYTGQEGIVGGRKLSNYERYNFRINTEHTLLKDVLKLGQHLNFAYVNNNGIGVGNQYNNTLRAAFNTSPFVPMYDEEGKFFDNSESTWNSGEANPYALMVYGNQNRRNNQRLIGDVYLVLEPIKNLRFRTSLGIDYYANESRSYLPIYSLSAYSFSDYTRVSQSMNKGRTLMFDNLLSYGFTVGENHNLEVMAGSSAFQMLGSGINGSNRNLVIGDLRYAWLSNATNTEGVPNMTLGGGPTDEDKRLSYFGRVSYNFKETYLLNATFRADGSSRFLDRWGYFPSVSVGWVLTNEQFLSGTQDWLSFFKLRASWGQVGNLNAGFFQYLAPVTFTNTNYVFGPDPANPTSGDVLTPGAYTSRLGNPNLKWETSEQTNIGFDARFLNGKLDFNFDWYTKTSKDWLIEAPILATAGALPPYINGGNVQNRGVEVALTYNSNLGALNYRIGVNGAYNKNEVGEIPTADKIIHGAINQLYDNAPEFYRAQNGYPIGYFWGYKTAGIFQTEAEVNAYTSNEGTLIQPTAQPGDVRYVDVNGDGQINEQDKTMIGNPNPKFTFGFNISADYKGFDFSLQATGVAGNQLVQSYRNQANPLANYTAAILDRWHGPGTSNTVPRVTQDSRNWTNFSDLYIQDGDFLRISTVTVGYNLGQLLKQNARARQFRIFASVLNLYTFTNYDGMDPEIGYTDGFAQGVDVGYYPRPRTMMLGANVRF</sequence>
<feature type="signal peptide" evidence="10">
    <location>
        <begin position="1"/>
        <end position="19"/>
    </location>
</feature>
<evidence type="ECO:0000256" key="5">
    <source>
        <dbReference type="ARBA" id="ARBA00023077"/>
    </source>
</evidence>
<evidence type="ECO:0000259" key="12">
    <source>
        <dbReference type="Pfam" id="PF07715"/>
    </source>
</evidence>
<keyword evidence="4 8" id="KW-0812">Transmembrane</keyword>
<feature type="chain" id="PRO_5018244109" evidence="10">
    <location>
        <begin position="20"/>
        <end position="1030"/>
    </location>
</feature>
<dbReference type="Gene3D" id="2.40.170.20">
    <property type="entry name" value="TonB-dependent receptor, beta-barrel domain"/>
    <property type="match status" value="1"/>
</dbReference>
<evidence type="ECO:0000256" key="3">
    <source>
        <dbReference type="ARBA" id="ARBA00022452"/>
    </source>
</evidence>
<keyword evidence="3 8" id="KW-1134">Transmembrane beta strand</keyword>
<comment type="caution">
    <text evidence="13">The sequence shown here is derived from an EMBL/GenBank/DDBJ whole genome shotgun (WGS) entry which is preliminary data.</text>
</comment>